<dbReference type="RefSeq" id="XP_024942039.1">
    <property type="nucleotide sequence ID" value="XM_025086271.1"/>
</dbReference>
<keyword evidence="1" id="KW-0732">Signal</keyword>
<keyword evidence="2" id="KW-1185">Reference proteome</keyword>
<organism evidence="2 5">
    <name type="scientific">Cephus cinctus</name>
    <name type="common">Wheat stem sawfly</name>
    <dbReference type="NCBI Taxonomy" id="211228"/>
    <lineage>
        <taxon>Eukaryota</taxon>
        <taxon>Metazoa</taxon>
        <taxon>Ecdysozoa</taxon>
        <taxon>Arthropoda</taxon>
        <taxon>Hexapoda</taxon>
        <taxon>Insecta</taxon>
        <taxon>Pterygota</taxon>
        <taxon>Neoptera</taxon>
        <taxon>Endopterygota</taxon>
        <taxon>Hymenoptera</taxon>
        <taxon>Cephoidea</taxon>
        <taxon>Cephidae</taxon>
        <taxon>Cephus</taxon>
    </lineage>
</organism>
<feature type="chain" id="PRO_5044709136" evidence="1">
    <location>
        <begin position="17"/>
        <end position="146"/>
    </location>
</feature>
<dbReference type="Proteomes" id="UP000694920">
    <property type="component" value="Unplaced"/>
</dbReference>
<evidence type="ECO:0000313" key="2">
    <source>
        <dbReference type="Proteomes" id="UP000694920"/>
    </source>
</evidence>
<accession>A0AAJ7RJG1</accession>
<sequence>MVRFVVTALVILAGSAVHPQDIRNGIVLHRTATPSGSRPESREAAISKTLREISDGHFESNDSNLIARIKESIVAAARSVPDPAASLEAGANRAQDFVSSLTSAYTTAILRATSAPEAQRTLARFQDSVQQIVDFAKSGKFLTGLA</sequence>
<gene>
    <name evidence="3 4 5" type="primary">LOC107269077</name>
</gene>
<feature type="signal peptide" evidence="1">
    <location>
        <begin position="1"/>
        <end position="16"/>
    </location>
</feature>
<evidence type="ECO:0000313" key="5">
    <source>
        <dbReference type="RefSeq" id="XP_024942039.1"/>
    </source>
</evidence>
<evidence type="ECO:0000313" key="4">
    <source>
        <dbReference type="RefSeq" id="XP_024942038.1"/>
    </source>
</evidence>
<reference evidence="3 4" key="1">
    <citation type="submission" date="2025-04" db="UniProtKB">
        <authorList>
            <consortium name="RefSeq"/>
        </authorList>
    </citation>
    <scope>IDENTIFICATION</scope>
</reference>
<proteinExistence type="predicted"/>
<dbReference type="GeneID" id="107269077"/>
<dbReference type="AlphaFoldDB" id="A0AAJ7RJG1"/>
<protein>
    <submittedName>
        <fullName evidence="3 4">Uncharacterized protein LOC107269077</fullName>
    </submittedName>
</protein>
<evidence type="ECO:0000256" key="1">
    <source>
        <dbReference type="SAM" id="SignalP"/>
    </source>
</evidence>
<dbReference type="RefSeq" id="XP_015598026.1">
    <property type="nucleotide sequence ID" value="XM_015742540.2"/>
</dbReference>
<dbReference type="RefSeq" id="XP_024942038.1">
    <property type="nucleotide sequence ID" value="XM_025086270.1"/>
</dbReference>
<dbReference type="KEGG" id="ccin:107269077"/>
<evidence type="ECO:0000313" key="3">
    <source>
        <dbReference type="RefSeq" id="XP_015598026.1"/>
    </source>
</evidence>
<name>A0AAJ7RJG1_CEPCN</name>